<protein>
    <recommendedName>
        <fullName evidence="1">N-acetyltransferase domain-containing protein</fullName>
    </recommendedName>
</protein>
<gene>
    <name evidence="2" type="ORF">BDY17DRAFT_147230</name>
</gene>
<sequence>MATSYPAVKVIIVPGPSISEQEWWPQVHALVNGAYEFKDLSMFPPTWYRLNLDPIKGAKGLAAELGNEGHLAVAFDHAQQPIACGGMLPFRGEKWIQSAFEKKSDAEIANGARPATVLPSDWETCCWCVGPSARGQGLSRRILQEVIDFLKPRGAQRLYSNYVMAETGDFWPKLGFVSVPGAGGMLPKGWQKNPAEEGLRADIHFGLGVLAL</sequence>
<organism evidence="2 3">
    <name type="scientific">Neohortaea acidophila</name>
    <dbReference type="NCBI Taxonomy" id="245834"/>
    <lineage>
        <taxon>Eukaryota</taxon>
        <taxon>Fungi</taxon>
        <taxon>Dikarya</taxon>
        <taxon>Ascomycota</taxon>
        <taxon>Pezizomycotina</taxon>
        <taxon>Dothideomycetes</taxon>
        <taxon>Dothideomycetidae</taxon>
        <taxon>Mycosphaerellales</taxon>
        <taxon>Teratosphaeriaceae</taxon>
        <taxon>Neohortaea</taxon>
    </lineage>
</organism>
<dbReference type="InterPro" id="IPR000182">
    <property type="entry name" value="GNAT_dom"/>
</dbReference>
<dbReference type="EMBL" id="MU001635">
    <property type="protein sequence ID" value="KAF2483419.1"/>
    <property type="molecule type" value="Genomic_DNA"/>
</dbReference>
<reference evidence="2" key="1">
    <citation type="journal article" date="2020" name="Stud. Mycol.">
        <title>101 Dothideomycetes genomes: a test case for predicting lifestyles and emergence of pathogens.</title>
        <authorList>
            <person name="Haridas S."/>
            <person name="Albert R."/>
            <person name="Binder M."/>
            <person name="Bloem J."/>
            <person name="Labutti K."/>
            <person name="Salamov A."/>
            <person name="Andreopoulos B."/>
            <person name="Baker S."/>
            <person name="Barry K."/>
            <person name="Bills G."/>
            <person name="Bluhm B."/>
            <person name="Cannon C."/>
            <person name="Castanera R."/>
            <person name="Culley D."/>
            <person name="Daum C."/>
            <person name="Ezra D."/>
            <person name="Gonzalez J."/>
            <person name="Henrissat B."/>
            <person name="Kuo A."/>
            <person name="Liang C."/>
            <person name="Lipzen A."/>
            <person name="Lutzoni F."/>
            <person name="Magnuson J."/>
            <person name="Mondo S."/>
            <person name="Nolan M."/>
            <person name="Ohm R."/>
            <person name="Pangilinan J."/>
            <person name="Park H.-J."/>
            <person name="Ramirez L."/>
            <person name="Alfaro M."/>
            <person name="Sun H."/>
            <person name="Tritt A."/>
            <person name="Yoshinaga Y."/>
            <person name="Zwiers L.-H."/>
            <person name="Turgeon B."/>
            <person name="Goodwin S."/>
            <person name="Spatafora J."/>
            <person name="Crous P."/>
            <person name="Grigoriev I."/>
        </authorList>
    </citation>
    <scope>NUCLEOTIDE SEQUENCE</scope>
    <source>
        <strain evidence="2">CBS 113389</strain>
    </source>
</reference>
<dbReference type="OrthoDB" id="3642681at2759"/>
<dbReference type="Gene3D" id="3.40.630.30">
    <property type="match status" value="1"/>
</dbReference>
<dbReference type="RefSeq" id="XP_033589989.1">
    <property type="nucleotide sequence ID" value="XM_033729585.1"/>
</dbReference>
<dbReference type="Proteomes" id="UP000799767">
    <property type="component" value="Unassembled WGS sequence"/>
</dbReference>
<evidence type="ECO:0000313" key="3">
    <source>
        <dbReference type="Proteomes" id="UP000799767"/>
    </source>
</evidence>
<dbReference type="Pfam" id="PF00583">
    <property type="entry name" value="Acetyltransf_1"/>
    <property type="match status" value="1"/>
</dbReference>
<dbReference type="InterPro" id="IPR016181">
    <property type="entry name" value="Acyl_CoA_acyltransferase"/>
</dbReference>
<name>A0A6A6PTI1_9PEZI</name>
<evidence type="ECO:0000313" key="2">
    <source>
        <dbReference type="EMBL" id="KAF2483419.1"/>
    </source>
</evidence>
<evidence type="ECO:0000259" key="1">
    <source>
        <dbReference type="PROSITE" id="PS51186"/>
    </source>
</evidence>
<accession>A0A6A6PTI1</accession>
<keyword evidence="3" id="KW-1185">Reference proteome</keyword>
<dbReference type="GeneID" id="54470587"/>
<feature type="domain" description="N-acetyltransferase" evidence="1">
    <location>
        <begin position="35"/>
        <end position="202"/>
    </location>
</feature>
<proteinExistence type="predicted"/>
<dbReference type="PROSITE" id="PS51186">
    <property type="entry name" value="GNAT"/>
    <property type="match status" value="1"/>
</dbReference>
<dbReference type="AlphaFoldDB" id="A0A6A6PTI1"/>
<dbReference type="SUPFAM" id="SSF55729">
    <property type="entry name" value="Acyl-CoA N-acyltransferases (Nat)"/>
    <property type="match status" value="1"/>
</dbReference>
<dbReference type="CDD" id="cd04301">
    <property type="entry name" value="NAT_SF"/>
    <property type="match status" value="1"/>
</dbReference>
<dbReference type="GO" id="GO:0016747">
    <property type="term" value="F:acyltransferase activity, transferring groups other than amino-acyl groups"/>
    <property type="evidence" value="ECO:0007669"/>
    <property type="project" value="InterPro"/>
</dbReference>